<gene>
    <name evidence="3" type="ORF">AB205_0146210</name>
</gene>
<feature type="region of interest" description="Disordered" evidence="1">
    <location>
        <begin position="53"/>
        <end position="88"/>
    </location>
</feature>
<dbReference type="EMBL" id="KZ369114">
    <property type="protein sequence ID" value="PIO10551.1"/>
    <property type="molecule type" value="Genomic_DNA"/>
</dbReference>
<evidence type="ECO:0000256" key="2">
    <source>
        <dbReference type="SAM" id="SignalP"/>
    </source>
</evidence>
<keyword evidence="2" id="KW-0732">Signal</keyword>
<dbReference type="Proteomes" id="UP000228934">
    <property type="component" value="Unassembled WGS sequence"/>
</dbReference>
<evidence type="ECO:0000256" key="1">
    <source>
        <dbReference type="SAM" id="MobiDB-lite"/>
    </source>
</evidence>
<protein>
    <submittedName>
        <fullName evidence="3">Uncharacterized protein</fullName>
    </submittedName>
</protein>
<feature type="chain" id="PRO_5013574074" evidence="2">
    <location>
        <begin position="30"/>
        <end position="88"/>
    </location>
</feature>
<sequence>MQLLSVAVPGFVSLLILFLFSGDIPAGEGVCGDRSQLWDWGWNRYPFCWSGGSTGPKWKKPGEAAGDGPALRRDLWPEAPPGPWRSDR</sequence>
<feature type="signal peptide" evidence="2">
    <location>
        <begin position="1"/>
        <end position="29"/>
    </location>
</feature>
<dbReference type="AlphaFoldDB" id="A0A2G9Q5V9"/>
<feature type="compositionally biased region" description="Pro residues" evidence="1">
    <location>
        <begin position="78"/>
        <end position="88"/>
    </location>
</feature>
<proteinExistence type="predicted"/>
<accession>A0A2G9Q5V9</accession>
<reference evidence="4" key="1">
    <citation type="journal article" date="2017" name="Nat. Commun.">
        <title>The North American bullfrog draft genome provides insight into hormonal regulation of long noncoding RNA.</title>
        <authorList>
            <person name="Hammond S.A."/>
            <person name="Warren R.L."/>
            <person name="Vandervalk B.P."/>
            <person name="Kucuk E."/>
            <person name="Khan H."/>
            <person name="Gibb E.A."/>
            <person name="Pandoh P."/>
            <person name="Kirk H."/>
            <person name="Zhao Y."/>
            <person name="Jones M."/>
            <person name="Mungall A.J."/>
            <person name="Coope R."/>
            <person name="Pleasance S."/>
            <person name="Moore R.A."/>
            <person name="Holt R.A."/>
            <person name="Round J.M."/>
            <person name="Ohora S."/>
            <person name="Walle B.V."/>
            <person name="Veldhoen N."/>
            <person name="Helbing C.C."/>
            <person name="Birol I."/>
        </authorList>
    </citation>
    <scope>NUCLEOTIDE SEQUENCE [LARGE SCALE GENOMIC DNA]</scope>
</reference>
<organism evidence="3 4">
    <name type="scientific">Aquarana catesbeiana</name>
    <name type="common">American bullfrog</name>
    <name type="synonym">Rana catesbeiana</name>
    <dbReference type="NCBI Taxonomy" id="8400"/>
    <lineage>
        <taxon>Eukaryota</taxon>
        <taxon>Metazoa</taxon>
        <taxon>Chordata</taxon>
        <taxon>Craniata</taxon>
        <taxon>Vertebrata</taxon>
        <taxon>Euteleostomi</taxon>
        <taxon>Amphibia</taxon>
        <taxon>Batrachia</taxon>
        <taxon>Anura</taxon>
        <taxon>Neobatrachia</taxon>
        <taxon>Ranoidea</taxon>
        <taxon>Ranidae</taxon>
        <taxon>Aquarana</taxon>
    </lineage>
</organism>
<keyword evidence="4" id="KW-1185">Reference proteome</keyword>
<evidence type="ECO:0000313" key="4">
    <source>
        <dbReference type="Proteomes" id="UP000228934"/>
    </source>
</evidence>
<name>A0A2G9Q5V9_AQUCT</name>
<evidence type="ECO:0000313" key="3">
    <source>
        <dbReference type="EMBL" id="PIO10551.1"/>
    </source>
</evidence>